<accession>A0ABT7MCS9</accession>
<gene>
    <name evidence="2" type="ORF">QRT03_21045</name>
</gene>
<keyword evidence="1" id="KW-0472">Membrane</keyword>
<evidence type="ECO:0000313" key="3">
    <source>
        <dbReference type="Proteomes" id="UP001231924"/>
    </source>
</evidence>
<proteinExistence type="predicted"/>
<evidence type="ECO:0000256" key="1">
    <source>
        <dbReference type="SAM" id="Phobius"/>
    </source>
</evidence>
<keyword evidence="1" id="KW-1133">Transmembrane helix</keyword>
<dbReference type="RefSeq" id="WP_286055010.1">
    <property type="nucleotide sequence ID" value="NZ_JASVWF010000005.1"/>
</dbReference>
<name>A0ABT7MCS9_9PSEU</name>
<dbReference type="InterPro" id="IPR012667">
    <property type="entry name" value="CbtB_put"/>
</dbReference>
<dbReference type="EMBL" id="JASVWF010000005">
    <property type="protein sequence ID" value="MDL5158467.1"/>
    <property type="molecule type" value="Genomic_DNA"/>
</dbReference>
<comment type="caution">
    <text evidence="2">The sequence shown here is derived from an EMBL/GenBank/DDBJ whole genome shotgun (WGS) entry which is preliminary data.</text>
</comment>
<organism evidence="2 3">
    <name type="scientific">Actinomycetospora termitidis</name>
    <dbReference type="NCBI Taxonomy" id="3053470"/>
    <lineage>
        <taxon>Bacteria</taxon>
        <taxon>Bacillati</taxon>
        <taxon>Actinomycetota</taxon>
        <taxon>Actinomycetes</taxon>
        <taxon>Pseudonocardiales</taxon>
        <taxon>Pseudonocardiaceae</taxon>
        <taxon>Actinomycetospora</taxon>
    </lineage>
</organism>
<keyword evidence="3" id="KW-1185">Reference proteome</keyword>
<protein>
    <submittedName>
        <fullName evidence="2">CbtB domain-containing protein</fullName>
    </submittedName>
</protein>
<dbReference type="Pfam" id="PF09489">
    <property type="entry name" value="CbtB"/>
    <property type="match status" value="1"/>
</dbReference>
<keyword evidence="1" id="KW-0812">Transmembrane</keyword>
<feature type="transmembrane region" description="Helical" evidence="1">
    <location>
        <begin position="21"/>
        <end position="39"/>
    </location>
</feature>
<sequence length="71" mass="7534">MTTAGATARARATATTAVGDMPYLIGSLVVGLLLFYFIGFDEGAATSLFGNTTVVHEFVHDARHFLGFPCH</sequence>
<evidence type="ECO:0000313" key="2">
    <source>
        <dbReference type="EMBL" id="MDL5158467.1"/>
    </source>
</evidence>
<reference evidence="2 3" key="1">
    <citation type="submission" date="2023-06" db="EMBL/GenBank/DDBJ databases">
        <title>Actinomycetospora Odt1-22.</title>
        <authorList>
            <person name="Supong K."/>
        </authorList>
    </citation>
    <scope>NUCLEOTIDE SEQUENCE [LARGE SCALE GENOMIC DNA]</scope>
    <source>
        <strain evidence="2 3">Odt1-22</strain>
    </source>
</reference>
<dbReference type="Proteomes" id="UP001231924">
    <property type="component" value="Unassembled WGS sequence"/>
</dbReference>